<dbReference type="AlphaFoldDB" id="A0A6J5FGA2"/>
<dbReference type="SUPFAM" id="SSF55729">
    <property type="entry name" value="Acyl-CoA N-acyltransferases (Nat)"/>
    <property type="match status" value="1"/>
</dbReference>
<accession>A0A6J5FGA2</accession>
<dbReference type="CDD" id="cd04301">
    <property type="entry name" value="NAT_SF"/>
    <property type="match status" value="1"/>
</dbReference>
<dbReference type="EMBL" id="CADIKL010000003">
    <property type="protein sequence ID" value="CAB3779003.1"/>
    <property type="molecule type" value="Genomic_DNA"/>
</dbReference>
<dbReference type="Proteomes" id="UP000494119">
    <property type="component" value="Unassembled WGS sequence"/>
</dbReference>
<dbReference type="PANTHER" id="PTHR43451">
    <property type="entry name" value="ACETYLTRANSFERASE (GNAT) FAMILY PROTEIN"/>
    <property type="match status" value="1"/>
</dbReference>
<organism evidence="2 3">
    <name type="scientific">Paraburkholderia caffeinitolerans</name>
    <dbReference type="NCBI Taxonomy" id="1723730"/>
    <lineage>
        <taxon>Bacteria</taxon>
        <taxon>Pseudomonadati</taxon>
        <taxon>Pseudomonadota</taxon>
        <taxon>Betaproteobacteria</taxon>
        <taxon>Burkholderiales</taxon>
        <taxon>Burkholderiaceae</taxon>
        <taxon>Paraburkholderia</taxon>
    </lineage>
</organism>
<dbReference type="PANTHER" id="PTHR43451:SF1">
    <property type="entry name" value="ACETYLTRANSFERASE"/>
    <property type="match status" value="1"/>
</dbReference>
<protein>
    <recommendedName>
        <fullName evidence="1">N-acetyltransferase domain-containing protein</fullName>
    </recommendedName>
</protein>
<name>A0A6J5FGA2_9BURK</name>
<evidence type="ECO:0000313" key="2">
    <source>
        <dbReference type="EMBL" id="CAB3779003.1"/>
    </source>
</evidence>
<gene>
    <name evidence="2" type="ORF">LMG28688_00672</name>
</gene>
<evidence type="ECO:0000259" key="1">
    <source>
        <dbReference type="PROSITE" id="PS51186"/>
    </source>
</evidence>
<dbReference type="InterPro" id="IPR000182">
    <property type="entry name" value="GNAT_dom"/>
</dbReference>
<dbReference type="Gene3D" id="3.40.630.30">
    <property type="match status" value="1"/>
</dbReference>
<dbReference type="InterPro" id="IPR016181">
    <property type="entry name" value="Acyl_CoA_acyltransferase"/>
</dbReference>
<sequence>MRVAVAVARCVGARWNATGVHTVYFSMLDDFTKATAADPDPDTQRDAVVWRGYVARDDAAPLATLFRDAVLTLTAPHYDAAQRTAWAAAADDLDAFDARLARGVTLVAEHVGKPVAFGQLFPADHVEMLYVAPGWTRRGLASALIARMEALAREARASTLDTDASALARPVFERAGFSLVAEEVVRRGSVSLPRFHLCKPLRAVFFSG</sequence>
<proteinExistence type="predicted"/>
<evidence type="ECO:0000313" key="3">
    <source>
        <dbReference type="Proteomes" id="UP000494119"/>
    </source>
</evidence>
<dbReference type="GO" id="GO:0016747">
    <property type="term" value="F:acyltransferase activity, transferring groups other than amino-acyl groups"/>
    <property type="evidence" value="ECO:0007669"/>
    <property type="project" value="InterPro"/>
</dbReference>
<reference evidence="2 3" key="1">
    <citation type="submission" date="2020-04" db="EMBL/GenBank/DDBJ databases">
        <authorList>
            <person name="De Canck E."/>
        </authorList>
    </citation>
    <scope>NUCLEOTIDE SEQUENCE [LARGE SCALE GENOMIC DNA]</scope>
    <source>
        <strain evidence="2 3">LMG 28688</strain>
    </source>
</reference>
<dbReference type="InterPro" id="IPR052564">
    <property type="entry name" value="N-acetyltrans/Recomb-assoc"/>
</dbReference>
<keyword evidence="3" id="KW-1185">Reference proteome</keyword>
<feature type="domain" description="N-acetyltransferase" evidence="1">
    <location>
        <begin position="64"/>
        <end position="202"/>
    </location>
</feature>
<dbReference type="PROSITE" id="PS51186">
    <property type="entry name" value="GNAT"/>
    <property type="match status" value="1"/>
</dbReference>
<dbReference type="Pfam" id="PF13673">
    <property type="entry name" value="Acetyltransf_10"/>
    <property type="match status" value="1"/>
</dbReference>